<evidence type="ECO:0000256" key="5">
    <source>
        <dbReference type="ARBA" id="ARBA00023136"/>
    </source>
</evidence>
<feature type="region of interest" description="Disordered" evidence="7">
    <location>
        <begin position="651"/>
        <end position="682"/>
    </location>
</feature>
<gene>
    <name evidence="10" type="ORF">R2Q92_01070</name>
</gene>
<evidence type="ECO:0000256" key="3">
    <source>
        <dbReference type="ARBA" id="ARBA00022692"/>
    </source>
</evidence>
<feature type="domain" description="Integral membrane bound transporter" evidence="9">
    <location>
        <begin position="374"/>
        <end position="494"/>
    </location>
</feature>
<keyword evidence="2" id="KW-1003">Cell membrane</keyword>
<sequence>MRRRRDRLSWLAQLARLSPTAVPWDRAAMAAVGIATPVAVAIAVAPGEVSVITAGAVGSMGAMVPSLFDVGVTRRQRIRAMATVSVAATAGFTMGTVVHGHAIATLVCVIAATVLSGFASTVSTIVSNAALYLLVYAITAANSDFVSGMPWTAPALFLLGGLWRIGLTALESTWRGRGFVRERRAMADVYRALARVLGDGSSRRPLQPVTRAIDRACDVLEVGRRRSLRDPRWGALESTMQDVPLLVDAVLGARRLRRRERAEAALLLTTAADRLVAPRAPRPDLPHLPGDRMPTDLAEQLTAVERHLDRLDLLDRGETVTPDRQREERVVARPLIPAPGIGDLRRHTLATTWVDNDVGRWILRLTLCMALAQTLSLALDLEQPYLVMLAVAQVMKPDLGSVFARAVQRVLGTIAGVAAGAVLVMTLPASWGVVAVAVIAALIPVVKPRNFALYSTVSLALSVMLIEVRTPVDASTLESRVMDVLLGSAIVLVVGYLPWPSTWRLEDRVAALVAQAVRSVGAFADADLRSGLTAVQRLATLRAVDRSLTDIRSLVARRLAVPGAASAARRWLPVLDAVDAVRDEVLRTHARTGGHGSARAAAHAQRAGTALTSVATAIEEHHPPAAVTPRGGWGSPLTAAIGLVAANAAHAMTPGEGEPPDQATRRARSASTSGSVRPPDMR</sequence>
<keyword evidence="4 8" id="KW-1133">Transmembrane helix</keyword>
<evidence type="ECO:0000259" key="9">
    <source>
        <dbReference type="Pfam" id="PF13515"/>
    </source>
</evidence>
<keyword evidence="5 8" id="KW-0472">Membrane</keyword>
<evidence type="ECO:0000256" key="2">
    <source>
        <dbReference type="ARBA" id="ARBA00022475"/>
    </source>
</evidence>
<protein>
    <submittedName>
        <fullName evidence="10">FUSC family protein</fullName>
    </submittedName>
</protein>
<name>A0ABU5N2W1_9MICO</name>
<dbReference type="PANTHER" id="PTHR30509">
    <property type="entry name" value="P-HYDROXYBENZOIC ACID EFFLUX PUMP SUBUNIT-RELATED"/>
    <property type="match status" value="1"/>
</dbReference>
<comment type="caution">
    <text evidence="10">The sequence shown here is derived from an EMBL/GenBank/DDBJ whole genome shotgun (WGS) entry which is preliminary data.</text>
</comment>
<dbReference type="RefSeq" id="WP_194423135.1">
    <property type="nucleotide sequence ID" value="NZ_BAAAPT010000001.1"/>
</dbReference>
<keyword evidence="3 8" id="KW-0812">Transmembrane</keyword>
<accession>A0ABU5N2W1</accession>
<organism evidence="10 11">
    <name type="scientific">Microbacterium aquimaris</name>
    <dbReference type="NCBI Taxonomy" id="459816"/>
    <lineage>
        <taxon>Bacteria</taxon>
        <taxon>Bacillati</taxon>
        <taxon>Actinomycetota</taxon>
        <taxon>Actinomycetes</taxon>
        <taxon>Micrococcales</taxon>
        <taxon>Microbacteriaceae</taxon>
        <taxon>Microbacterium</taxon>
    </lineage>
</organism>
<evidence type="ECO:0000256" key="1">
    <source>
        <dbReference type="ARBA" id="ARBA00004651"/>
    </source>
</evidence>
<proteinExistence type="inferred from homology"/>
<dbReference type="Pfam" id="PF13515">
    <property type="entry name" value="FUSC_2"/>
    <property type="match status" value="1"/>
</dbReference>
<feature type="transmembrane region" description="Helical" evidence="8">
    <location>
        <begin position="103"/>
        <end position="122"/>
    </location>
</feature>
<feature type="transmembrane region" description="Helical" evidence="8">
    <location>
        <begin position="27"/>
        <end position="45"/>
    </location>
</feature>
<dbReference type="InterPro" id="IPR049453">
    <property type="entry name" value="Memb_transporter_dom"/>
</dbReference>
<feature type="transmembrane region" description="Helical" evidence="8">
    <location>
        <begin position="51"/>
        <end position="68"/>
    </location>
</feature>
<dbReference type="PANTHER" id="PTHR30509:SF9">
    <property type="entry name" value="MULTIDRUG RESISTANCE PROTEIN MDTO"/>
    <property type="match status" value="1"/>
</dbReference>
<feature type="transmembrane region" description="Helical" evidence="8">
    <location>
        <begin position="155"/>
        <end position="174"/>
    </location>
</feature>
<dbReference type="EMBL" id="JAWJYN010000001">
    <property type="protein sequence ID" value="MDZ8160411.1"/>
    <property type="molecule type" value="Genomic_DNA"/>
</dbReference>
<feature type="transmembrane region" description="Helical" evidence="8">
    <location>
        <begin position="416"/>
        <end position="445"/>
    </location>
</feature>
<comment type="subcellular location">
    <subcellularLocation>
        <location evidence="1">Cell membrane</location>
        <topology evidence="1">Multi-pass membrane protein</topology>
    </subcellularLocation>
</comment>
<keyword evidence="11" id="KW-1185">Reference proteome</keyword>
<feature type="transmembrane region" description="Helical" evidence="8">
    <location>
        <begin position="451"/>
        <end position="468"/>
    </location>
</feature>
<evidence type="ECO:0000256" key="8">
    <source>
        <dbReference type="SAM" id="Phobius"/>
    </source>
</evidence>
<evidence type="ECO:0000256" key="4">
    <source>
        <dbReference type="ARBA" id="ARBA00022989"/>
    </source>
</evidence>
<evidence type="ECO:0000313" key="11">
    <source>
        <dbReference type="Proteomes" id="UP001291912"/>
    </source>
</evidence>
<evidence type="ECO:0000256" key="6">
    <source>
        <dbReference type="ARBA" id="ARBA00043993"/>
    </source>
</evidence>
<comment type="similarity">
    <text evidence="6">Belongs to the YccS/YhfK family.</text>
</comment>
<evidence type="ECO:0000256" key="7">
    <source>
        <dbReference type="SAM" id="MobiDB-lite"/>
    </source>
</evidence>
<feature type="transmembrane region" description="Helical" evidence="8">
    <location>
        <begin position="480"/>
        <end position="499"/>
    </location>
</feature>
<reference evidence="10 11" key="1">
    <citation type="submission" date="2023-10" db="EMBL/GenBank/DDBJ databases">
        <title>Microbacterium xanthum sp. nov., isolated from seaweed.</title>
        <authorList>
            <person name="Lee S.D."/>
        </authorList>
    </citation>
    <scope>NUCLEOTIDE SEQUENCE [LARGE SCALE GENOMIC DNA]</scope>
    <source>
        <strain evidence="10 11">KCTC 19124</strain>
    </source>
</reference>
<evidence type="ECO:0000313" key="10">
    <source>
        <dbReference type="EMBL" id="MDZ8160411.1"/>
    </source>
</evidence>
<dbReference type="Proteomes" id="UP001291912">
    <property type="component" value="Unassembled WGS sequence"/>
</dbReference>